<evidence type="ECO:0000256" key="6">
    <source>
        <dbReference type="SAM" id="Phobius"/>
    </source>
</evidence>
<keyword evidence="3 6" id="KW-0812">Transmembrane</keyword>
<feature type="transmembrane region" description="Helical" evidence="6">
    <location>
        <begin position="393"/>
        <end position="412"/>
    </location>
</feature>
<sequence length="452" mass="50386">MLKASQTRGFYLIYLMTKATTQLLQNEPTEQNNNTDNFDQVTPWQASLAKRIPPLPLLIPLLALLTICAAFVNDAFSPALQSMVHDFNTTIENMQKVISYNLIGMGIGTLIFGPFIDRYGRKTALIFCSLAGIIVNFTMIHAPNYHSLIVIRICQGIIFGGLSSTPEVMIKDIFSPRKFVIHNAWLITLFLFGPALSPLIGGYIFVWAGWHWIFYSVCIFLALGIIFILFYIPETLDPSKVQAFRPKQIAQNFKQILTTKPAVLLIIISTTLTVAVFGFPTLLPAIYLVDYHVAPDKFGYFTFSLVLLQIVGIQLNKFIMKRGLSPLKVWLAATSVQAIFTLANFVVAAKFLSVPSIIIVLGLNMLLNGFQIANMTILYLMNFPSFTGTAVSLLTFIRLVVPGLIIGWVSMLPRHMGATLLLLNAGLILICTCLAWVYYLCFSSKHISHKSN</sequence>
<dbReference type="EMBL" id="NRJG01000077">
    <property type="protein sequence ID" value="RIY37864.1"/>
    <property type="molecule type" value="Genomic_DNA"/>
</dbReference>
<dbReference type="GO" id="GO:0022857">
    <property type="term" value="F:transmembrane transporter activity"/>
    <property type="evidence" value="ECO:0007669"/>
    <property type="project" value="InterPro"/>
</dbReference>
<evidence type="ECO:0000259" key="7">
    <source>
        <dbReference type="PROSITE" id="PS50850"/>
    </source>
</evidence>
<feature type="transmembrane region" description="Helical" evidence="6">
    <location>
        <begin position="145"/>
        <end position="163"/>
    </location>
</feature>
<proteinExistence type="predicted"/>
<dbReference type="Proteomes" id="UP000265916">
    <property type="component" value="Unassembled WGS sequence"/>
</dbReference>
<dbReference type="InterPro" id="IPR011701">
    <property type="entry name" value="MFS"/>
</dbReference>
<dbReference type="Pfam" id="PF07690">
    <property type="entry name" value="MFS_1"/>
    <property type="match status" value="1"/>
</dbReference>
<comment type="subcellular location">
    <subcellularLocation>
        <location evidence="1">Membrane</location>
        <topology evidence="1">Multi-pass membrane protein</topology>
    </subcellularLocation>
</comment>
<dbReference type="InterPro" id="IPR020846">
    <property type="entry name" value="MFS_dom"/>
</dbReference>
<feature type="transmembrane region" description="Helical" evidence="6">
    <location>
        <begin position="184"/>
        <end position="206"/>
    </location>
</feature>
<evidence type="ECO:0000256" key="4">
    <source>
        <dbReference type="ARBA" id="ARBA00022989"/>
    </source>
</evidence>
<feature type="transmembrane region" description="Helical" evidence="6">
    <location>
        <begin position="327"/>
        <end position="351"/>
    </location>
</feature>
<feature type="transmembrane region" description="Helical" evidence="6">
    <location>
        <begin position="262"/>
        <end position="286"/>
    </location>
</feature>
<dbReference type="InterPro" id="IPR036259">
    <property type="entry name" value="MFS_trans_sf"/>
</dbReference>
<dbReference type="PROSITE" id="PS50850">
    <property type="entry name" value="MFS"/>
    <property type="match status" value="1"/>
</dbReference>
<feature type="transmembrane region" description="Helical" evidence="6">
    <location>
        <begin position="357"/>
        <end position="381"/>
    </location>
</feature>
<keyword evidence="4 6" id="KW-1133">Transmembrane helix</keyword>
<dbReference type="SUPFAM" id="SSF103473">
    <property type="entry name" value="MFS general substrate transporter"/>
    <property type="match status" value="1"/>
</dbReference>
<feature type="transmembrane region" description="Helical" evidence="6">
    <location>
        <begin position="212"/>
        <end position="232"/>
    </location>
</feature>
<protein>
    <recommendedName>
        <fullName evidence="7">Major facilitator superfamily (MFS) profile domain-containing protein</fullName>
    </recommendedName>
</protein>
<feature type="transmembrane region" description="Helical" evidence="6">
    <location>
        <begin position="418"/>
        <end position="441"/>
    </location>
</feature>
<feature type="transmembrane region" description="Helical" evidence="6">
    <location>
        <begin position="97"/>
        <end position="116"/>
    </location>
</feature>
<evidence type="ECO:0000313" key="8">
    <source>
        <dbReference type="EMBL" id="RIY37864.1"/>
    </source>
</evidence>
<gene>
    <name evidence="8" type="ORF">CKF58_04590</name>
</gene>
<evidence type="ECO:0000256" key="2">
    <source>
        <dbReference type="ARBA" id="ARBA00022448"/>
    </source>
</evidence>
<keyword evidence="5 6" id="KW-0472">Membrane</keyword>
<name>A0A3A1YNK8_9GAMM</name>
<accession>A0A3A1YNK8</accession>
<comment type="caution">
    <text evidence="8">The sequence shown here is derived from an EMBL/GenBank/DDBJ whole genome shotgun (WGS) entry which is preliminary data.</text>
</comment>
<feature type="domain" description="Major facilitator superfamily (MFS) profile" evidence="7">
    <location>
        <begin position="58"/>
        <end position="443"/>
    </location>
</feature>
<reference evidence="8 9" key="1">
    <citation type="submission" date="2017-08" db="EMBL/GenBank/DDBJ databases">
        <title>Reclassification of Bisgaard taxon 37 and 44.</title>
        <authorList>
            <person name="Christensen H."/>
        </authorList>
    </citation>
    <scope>NUCLEOTIDE SEQUENCE [LARGE SCALE GENOMIC DNA]</scope>
    <source>
        <strain evidence="8 9">111</strain>
    </source>
</reference>
<evidence type="ECO:0000256" key="3">
    <source>
        <dbReference type="ARBA" id="ARBA00022692"/>
    </source>
</evidence>
<feature type="transmembrane region" description="Helical" evidence="6">
    <location>
        <begin position="298"/>
        <end position="315"/>
    </location>
</feature>
<feature type="transmembrane region" description="Helical" evidence="6">
    <location>
        <begin position="57"/>
        <end position="77"/>
    </location>
</feature>
<evidence type="ECO:0000256" key="5">
    <source>
        <dbReference type="ARBA" id="ARBA00023136"/>
    </source>
</evidence>
<feature type="transmembrane region" description="Helical" evidence="6">
    <location>
        <begin position="123"/>
        <end position="139"/>
    </location>
</feature>
<dbReference type="AlphaFoldDB" id="A0A3A1YNK8"/>
<keyword evidence="9" id="KW-1185">Reference proteome</keyword>
<dbReference type="PANTHER" id="PTHR23502:SF132">
    <property type="entry name" value="POLYAMINE TRANSPORTER 2-RELATED"/>
    <property type="match status" value="1"/>
</dbReference>
<dbReference type="Gene3D" id="1.20.1720.10">
    <property type="entry name" value="Multidrug resistance protein D"/>
    <property type="match status" value="1"/>
</dbReference>
<keyword evidence="2" id="KW-0813">Transport</keyword>
<evidence type="ECO:0000313" key="9">
    <source>
        <dbReference type="Proteomes" id="UP000265916"/>
    </source>
</evidence>
<evidence type="ECO:0000256" key="1">
    <source>
        <dbReference type="ARBA" id="ARBA00004141"/>
    </source>
</evidence>
<dbReference type="OrthoDB" id="5670831at2"/>
<dbReference type="PANTHER" id="PTHR23502">
    <property type="entry name" value="MAJOR FACILITATOR SUPERFAMILY"/>
    <property type="match status" value="1"/>
</dbReference>
<organism evidence="8 9">
    <name type="scientific">Psittacicella hinzii</name>
    <dbReference type="NCBI Taxonomy" id="2028575"/>
    <lineage>
        <taxon>Bacteria</taxon>
        <taxon>Pseudomonadati</taxon>
        <taxon>Pseudomonadota</taxon>
        <taxon>Gammaproteobacteria</taxon>
        <taxon>Pasteurellales</taxon>
        <taxon>Psittacicellaceae</taxon>
        <taxon>Psittacicella</taxon>
    </lineage>
</organism>
<dbReference type="GO" id="GO:0005886">
    <property type="term" value="C:plasma membrane"/>
    <property type="evidence" value="ECO:0007669"/>
    <property type="project" value="TreeGrafter"/>
</dbReference>